<dbReference type="SUPFAM" id="SSF47226">
    <property type="entry name" value="Histidine-containing phosphotransfer domain, HPT domain"/>
    <property type="match status" value="1"/>
</dbReference>
<dbReference type="GO" id="GO:0004672">
    <property type="term" value="F:protein kinase activity"/>
    <property type="evidence" value="ECO:0007669"/>
    <property type="project" value="UniProtKB-ARBA"/>
</dbReference>
<dbReference type="Proteomes" id="UP000243640">
    <property type="component" value="Unassembled WGS sequence"/>
</dbReference>
<comment type="caution">
    <text evidence="4">The sequence shown here is derived from an EMBL/GenBank/DDBJ whole genome shotgun (WGS) entry which is preliminary data.</text>
</comment>
<dbReference type="EMBL" id="NQJF01000011">
    <property type="protein sequence ID" value="OYD23080.1"/>
    <property type="molecule type" value="Genomic_DNA"/>
</dbReference>
<reference evidence="4 6" key="1">
    <citation type="submission" date="2017-08" db="EMBL/GenBank/DDBJ databases">
        <title>Draft Genome Sequence of the Marine Bacterium Oceanimonas baumannii ATCC 700832.</title>
        <authorList>
            <person name="Mcclelland W.D."/>
            <person name="Brennan M.A."/>
            <person name="Trachtenberg A.M."/>
            <person name="Maclea K.S."/>
        </authorList>
    </citation>
    <scope>NUCLEOTIDE SEQUENCE [LARGE SCALE GENOMIC DNA]</scope>
    <source>
        <strain evidence="4 6">ATCC 700832</strain>
    </source>
</reference>
<keyword evidence="2" id="KW-0597">Phosphoprotein</keyword>
<protein>
    <submittedName>
        <fullName evidence="4">Hpt domain-containing protein</fullName>
    </submittedName>
</protein>
<evidence type="ECO:0000313" key="6">
    <source>
        <dbReference type="Proteomes" id="UP000243640"/>
    </source>
</evidence>
<dbReference type="AlphaFoldDB" id="A0A235CEU0"/>
<dbReference type="GO" id="GO:0000160">
    <property type="term" value="P:phosphorelay signal transduction system"/>
    <property type="evidence" value="ECO:0007669"/>
    <property type="project" value="UniProtKB-KW"/>
</dbReference>
<dbReference type="InterPro" id="IPR036641">
    <property type="entry name" value="HPT_dom_sf"/>
</dbReference>
<dbReference type="PROSITE" id="PS50894">
    <property type="entry name" value="HPT"/>
    <property type="match status" value="1"/>
</dbReference>
<accession>A0A235CEU0</accession>
<organism evidence="4 6">
    <name type="scientific">Oceanimonas baumannii</name>
    <dbReference type="NCBI Taxonomy" id="129578"/>
    <lineage>
        <taxon>Bacteria</taxon>
        <taxon>Pseudomonadati</taxon>
        <taxon>Pseudomonadota</taxon>
        <taxon>Gammaproteobacteria</taxon>
        <taxon>Aeromonadales</taxon>
        <taxon>Aeromonadaceae</taxon>
        <taxon>Oceanimonas</taxon>
    </lineage>
</organism>
<evidence type="ECO:0000256" key="1">
    <source>
        <dbReference type="ARBA" id="ARBA00023012"/>
    </source>
</evidence>
<dbReference type="Gene3D" id="1.20.120.160">
    <property type="entry name" value="HPT domain"/>
    <property type="match status" value="1"/>
</dbReference>
<feature type="modified residue" description="Phosphohistidine" evidence="2">
    <location>
        <position position="66"/>
    </location>
</feature>
<evidence type="ECO:0000313" key="5">
    <source>
        <dbReference type="EMBL" id="TDW58347.1"/>
    </source>
</evidence>
<evidence type="ECO:0000256" key="2">
    <source>
        <dbReference type="PROSITE-ProRule" id="PRU00110"/>
    </source>
</evidence>
<dbReference type="EMBL" id="SODO01000009">
    <property type="protein sequence ID" value="TDW58347.1"/>
    <property type="molecule type" value="Genomic_DNA"/>
</dbReference>
<dbReference type="OrthoDB" id="5600374at2"/>
<dbReference type="Pfam" id="PF01627">
    <property type="entry name" value="Hpt"/>
    <property type="match status" value="1"/>
</dbReference>
<sequence>MADWQTLYPRLPLLEPARLKLLAQDLGDDALGRLLVLFAEDGIQQGEALEQAFGNHDHELMARWCHSLKSACGSYGALRCQFLAEKLETACRQQDGGDIALLMAAWQMTLADTLKAVNSRRESR</sequence>
<evidence type="ECO:0000313" key="4">
    <source>
        <dbReference type="EMBL" id="OYD23080.1"/>
    </source>
</evidence>
<name>A0A235CEU0_9GAMM</name>
<evidence type="ECO:0000313" key="7">
    <source>
        <dbReference type="Proteomes" id="UP000295058"/>
    </source>
</evidence>
<feature type="domain" description="HPt" evidence="3">
    <location>
        <begin position="27"/>
        <end position="124"/>
    </location>
</feature>
<dbReference type="RefSeq" id="WP_094279030.1">
    <property type="nucleotide sequence ID" value="NZ_JBLWZI010000011.1"/>
</dbReference>
<keyword evidence="7" id="KW-1185">Reference proteome</keyword>
<reference evidence="5 7" key="2">
    <citation type="submission" date="2019-03" db="EMBL/GenBank/DDBJ databases">
        <title>Genomic Encyclopedia of Archaeal and Bacterial Type Strains, Phase II (KMG-II): from individual species to whole genera.</title>
        <authorList>
            <person name="Goeker M."/>
        </authorList>
    </citation>
    <scope>NUCLEOTIDE SEQUENCE [LARGE SCALE GENOMIC DNA]</scope>
    <source>
        <strain evidence="5 7">DSM 15594</strain>
    </source>
</reference>
<keyword evidence="1" id="KW-0902">Two-component regulatory system</keyword>
<gene>
    <name evidence="4" type="ORF">B6S09_13525</name>
    <name evidence="5" type="ORF">LY04_02443</name>
</gene>
<proteinExistence type="predicted"/>
<dbReference type="InterPro" id="IPR008207">
    <property type="entry name" value="Sig_transdc_His_kin_Hpt_dom"/>
</dbReference>
<dbReference type="Proteomes" id="UP000295058">
    <property type="component" value="Unassembled WGS sequence"/>
</dbReference>
<evidence type="ECO:0000259" key="3">
    <source>
        <dbReference type="PROSITE" id="PS50894"/>
    </source>
</evidence>